<evidence type="ECO:0000313" key="2">
    <source>
        <dbReference type="Proteomes" id="UP000658278"/>
    </source>
</evidence>
<proteinExistence type="predicted"/>
<reference evidence="1" key="1">
    <citation type="submission" date="2021-01" db="EMBL/GenBank/DDBJ databases">
        <title>Modified the classification status of verrucomicrobia.</title>
        <authorList>
            <person name="Feng X."/>
        </authorList>
    </citation>
    <scope>NUCLEOTIDE SEQUENCE</scope>
    <source>
        <strain evidence="1">KCTC 22201</strain>
    </source>
</reference>
<protein>
    <recommendedName>
        <fullName evidence="3">IS110 family transposase</fullName>
    </recommendedName>
</protein>
<feature type="non-terminal residue" evidence="1">
    <location>
        <position position="57"/>
    </location>
</feature>
<evidence type="ECO:0008006" key="3">
    <source>
        <dbReference type="Google" id="ProtNLM"/>
    </source>
</evidence>
<keyword evidence="2" id="KW-1185">Reference proteome</keyword>
<name>A0A934VD31_9BACT</name>
<comment type="caution">
    <text evidence="1">The sequence shown here is derived from an EMBL/GenBank/DDBJ whole genome shotgun (WGS) entry which is preliminary data.</text>
</comment>
<dbReference type="EMBL" id="JAENII010000050">
    <property type="protein sequence ID" value="MBK1829083.1"/>
    <property type="molecule type" value="Genomic_DNA"/>
</dbReference>
<organism evidence="1 2">
    <name type="scientific">Haloferula rosea</name>
    <dbReference type="NCBI Taxonomy" id="490093"/>
    <lineage>
        <taxon>Bacteria</taxon>
        <taxon>Pseudomonadati</taxon>
        <taxon>Verrucomicrobiota</taxon>
        <taxon>Verrucomicrobiia</taxon>
        <taxon>Verrucomicrobiales</taxon>
        <taxon>Verrucomicrobiaceae</taxon>
        <taxon>Haloferula</taxon>
    </lineage>
</organism>
<evidence type="ECO:0000313" key="1">
    <source>
        <dbReference type="EMBL" id="MBK1829083.1"/>
    </source>
</evidence>
<dbReference type="Proteomes" id="UP000658278">
    <property type="component" value="Unassembled WGS sequence"/>
</dbReference>
<sequence length="57" mass="6225">MKTNSDTPQKLYLGLDVHKAQTTVAIADPGAGGEVRHYSSVATTHTTFERVVRRIAK</sequence>
<gene>
    <name evidence="1" type="ORF">JIN81_18775</name>
</gene>
<dbReference type="AlphaFoldDB" id="A0A934VD31"/>
<accession>A0A934VD31</accession>